<proteinExistence type="predicted"/>
<sequence>MNYPSHTHLCTITTSHNGVVQMKNIHRVSDQILNIRSIICTILRNHIYMYKHYHGGGGRKQTPFSVAGTCLIQSGLHAAAQTTQTRV</sequence>
<protein>
    <submittedName>
        <fullName evidence="1">Uncharacterized protein</fullName>
    </submittedName>
</protein>
<dbReference type="EMBL" id="GBXM01018205">
    <property type="protein sequence ID" value="JAH90372.1"/>
    <property type="molecule type" value="Transcribed_RNA"/>
</dbReference>
<reference evidence="1" key="2">
    <citation type="journal article" date="2015" name="Fish Shellfish Immunol.">
        <title>Early steps in the European eel (Anguilla anguilla)-Vibrio vulnificus interaction in the gills: Role of the RtxA13 toxin.</title>
        <authorList>
            <person name="Callol A."/>
            <person name="Pajuelo D."/>
            <person name="Ebbesson L."/>
            <person name="Teles M."/>
            <person name="MacKenzie S."/>
            <person name="Amaro C."/>
        </authorList>
    </citation>
    <scope>NUCLEOTIDE SEQUENCE</scope>
</reference>
<organism evidence="1">
    <name type="scientific">Anguilla anguilla</name>
    <name type="common">European freshwater eel</name>
    <name type="synonym">Muraena anguilla</name>
    <dbReference type="NCBI Taxonomy" id="7936"/>
    <lineage>
        <taxon>Eukaryota</taxon>
        <taxon>Metazoa</taxon>
        <taxon>Chordata</taxon>
        <taxon>Craniata</taxon>
        <taxon>Vertebrata</taxon>
        <taxon>Euteleostomi</taxon>
        <taxon>Actinopterygii</taxon>
        <taxon>Neopterygii</taxon>
        <taxon>Teleostei</taxon>
        <taxon>Anguilliformes</taxon>
        <taxon>Anguillidae</taxon>
        <taxon>Anguilla</taxon>
    </lineage>
</organism>
<dbReference type="AlphaFoldDB" id="A0A0E9WJ51"/>
<reference evidence="1" key="1">
    <citation type="submission" date="2014-11" db="EMBL/GenBank/DDBJ databases">
        <authorList>
            <person name="Amaro Gonzalez C."/>
        </authorList>
    </citation>
    <scope>NUCLEOTIDE SEQUENCE</scope>
</reference>
<name>A0A0E9WJ51_ANGAN</name>
<accession>A0A0E9WJ51</accession>
<evidence type="ECO:0000313" key="1">
    <source>
        <dbReference type="EMBL" id="JAH90372.1"/>
    </source>
</evidence>